<name>A0A0U1Q0W4_9BURK</name>
<protein>
    <submittedName>
        <fullName evidence="3">MerR family transcriptional regulator</fullName>
    </submittedName>
</protein>
<proteinExistence type="predicted"/>
<dbReference type="PANTHER" id="PTHR30204:SF92">
    <property type="entry name" value="HTH-TYPE TRANSCRIPTIONAL REGULATOR ZNTR"/>
    <property type="match status" value="1"/>
</dbReference>
<dbReference type="EMBL" id="LBNQ01000019">
    <property type="protein sequence ID" value="KKW68408.1"/>
    <property type="molecule type" value="Genomic_DNA"/>
</dbReference>
<dbReference type="SMART" id="SM00422">
    <property type="entry name" value="HTH_MERR"/>
    <property type="match status" value="1"/>
</dbReference>
<gene>
    <name evidence="3" type="ORF">AAV94_04645</name>
</gene>
<dbReference type="PROSITE" id="PS00552">
    <property type="entry name" value="HTH_MERR_1"/>
    <property type="match status" value="1"/>
</dbReference>
<accession>A0A0U1Q0W4</accession>
<dbReference type="PRINTS" id="PR00040">
    <property type="entry name" value="HTHMERR"/>
</dbReference>
<keyword evidence="4" id="KW-1185">Reference proteome</keyword>
<dbReference type="OrthoDB" id="9808480at2"/>
<comment type="caution">
    <text evidence="3">The sequence shown here is derived from an EMBL/GenBank/DDBJ whole genome shotgun (WGS) entry which is preliminary data.</text>
</comment>
<keyword evidence="1" id="KW-0238">DNA-binding</keyword>
<dbReference type="AlphaFoldDB" id="A0A0U1Q0W4"/>
<dbReference type="GO" id="GO:0003700">
    <property type="term" value="F:DNA-binding transcription factor activity"/>
    <property type="evidence" value="ECO:0007669"/>
    <property type="project" value="InterPro"/>
</dbReference>
<organism evidence="3 4">
    <name type="scientific">Lampropedia cohaerens</name>
    <dbReference type="NCBI Taxonomy" id="1610491"/>
    <lineage>
        <taxon>Bacteria</taxon>
        <taxon>Pseudomonadati</taxon>
        <taxon>Pseudomonadota</taxon>
        <taxon>Betaproteobacteria</taxon>
        <taxon>Burkholderiales</taxon>
        <taxon>Comamonadaceae</taxon>
        <taxon>Lampropedia</taxon>
    </lineage>
</organism>
<dbReference type="Proteomes" id="UP000050580">
    <property type="component" value="Unassembled WGS sequence"/>
</dbReference>
<dbReference type="STRING" id="1610491.AAV94_04645"/>
<evidence type="ECO:0000313" key="3">
    <source>
        <dbReference type="EMBL" id="KKW68408.1"/>
    </source>
</evidence>
<feature type="domain" description="HTH merR-type" evidence="2">
    <location>
        <begin position="7"/>
        <end position="76"/>
    </location>
</feature>
<dbReference type="PATRIC" id="fig|1610491.3.peg.992"/>
<evidence type="ECO:0000256" key="1">
    <source>
        <dbReference type="ARBA" id="ARBA00023125"/>
    </source>
</evidence>
<dbReference type="InterPro" id="IPR047057">
    <property type="entry name" value="MerR_fam"/>
</dbReference>
<dbReference type="PANTHER" id="PTHR30204">
    <property type="entry name" value="REDOX-CYCLING DRUG-SENSING TRANSCRIPTIONAL ACTIVATOR SOXR"/>
    <property type="match status" value="1"/>
</dbReference>
<dbReference type="InterPro" id="IPR000551">
    <property type="entry name" value="MerR-type_HTH_dom"/>
</dbReference>
<dbReference type="InterPro" id="IPR009061">
    <property type="entry name" value="DNA-bd_dom_put_sf"/>
</dbReference>
<dbReference type="Pfam" id="PF13411">
    <property type="entry name" value="MerR_1"/>
    <property type="match status" value="1"/>
</dbReference>
<dbReference type="SUPFAM" id="SSF46955">
    <property type="entry name" value="Putative DNA-binding domain"/>
    <property type="match status" value="1"/>
</dbReference>
<dbReference type="Gene3D" id="1.10.1660.10">
    <property type="match status" value="1"/>
</dbReference>
<dbReference type="PROSITE" id="PS50937">
    <property type="entry name" value="HTH_MERR_2"/>
    <property type="match status" value="1"/>
</dbReference>
<dbReference type="GO" id="GO:0003677">
    <property type="term" value="F:DNA binding"/>
    <property type="evidence" value="ECO:0007669"/>
    <property type="project" value="UniProtKB-KW"/>
</dbReference>
<evidence type="ECO:0000313" key="4">
    <source>
        <dbReference type="Proteomes" id="UP000050580"/>
    </source>
</evidence>
<sequence>MADEKPCYRIGDAARLSGVAASNIRYYEREGLIHPGVRGENGYRLYSPQDVHALRLIRLCRSMDMSLDEVRTLLRLRLGNAQDCQVAAQALDAHLGHVRERLHELQALERELQALRALCDGTGQHCGIIEALHRRADAPQSTAVTPPVSRHV</sequence>
<evidence type="ECO:0000259" key="2">
    <source>
        <dbReference type="PROSITE" id="PS50937"/>
    </source>
</evidence>
<dbReference type="RefSeq" id="WP_046741174.1">
    <property type="nucleotide sequence ID" value="NZ_LBNQ01000019.1"/>
</dbReference>
<reference evidence="3 4" key="1">
    <citation type="submission" date="2015-05" db="EMBL/GenBank/DDBJ databases">
        <title>Draft genome sequence of Lampropedia sp. CT6, isolated from the microbial mat of a hot water spring, located at Manikaran, India.</title>
        <authorList>
            <person name="Tripathi C."/>
            <person name="Rani P."/>
            <person name="Mahato N.K."/>
            <person name="Lal R."/>
        </authorList>
    </citation>
    <scope>NUCLEOTIDE SEQUENCE [LARGE SCALE GENOMIC DNA]</scope>
    <source>
        <strain evidence="3 4">CT6</strain>
    </source>
</reference>